<dbReference type="GeneID" id="62778351"/>
<gene>
    <name evidence="1" type="ORF">HMPREF9454_00941</name>
</gene>
<accession>A0ABN0EJ98</accession>
<organism evidence="1 2">
    <name type="scientific">Megamonas funiformis YIT 11815</name>
    <dbReference type="NCBI Taxonomy" id="742816"/>
    <lineage>
        <taxon>Bacteria</taxon>
        <taxon>Bacillati</taxon>
        <taxon>Bacillota</taxon>
        <taxon>Negativicutes</taxon>
        <taxon>Selenomonadales</taxon>
        <taxon>Selenomonadaceae</taxon>
        <taxon>Megamonas</taxon>
    </lineage>
</organism>
<dbReference type="Proteomes" id="UP000005963">
    <property type="component" value="Unassembled WGS sequence"/>
</dbReference>
<evidence type="ECO:0008006" key="3">
    <source>
        <dbReference type="Google" id="ProtNLM"/>
    </source>
</evidence>
<reference evidence="1 2" key="1">
    <citation type="submission" date="2012-01" db="EMBL/GenBank/DDBJ databases">
        <title>The Genome Sequence of Megamonas funiformis YIT 11815.</title>
        <authorList>
            <consortium name="The Broad Institute Genome Sequencing Platform"/>
            <person name="Earl A."/>
            <person name="Ward D."/>
            <person name="Feldgarden M."/>
            <person name="Gevers D."/>
            <person name="Morotomi M."/>
            <person name="Young S.K."/>
            <person name="Zeng Q."/>
            <person name="Gargeya S."/>
            <person name="Fitzgerald M."/>
            <person name="Haas B."/>
            <person name="Abouelleil A."/>
            <person name="Alvarado L."/>
            <person name="Arachchi H.M."/>
            <person name="Berlin A."/>
            <person name="Chapman S.B."/>
            <person name="Gearin G."/>
            <person name="Goldberg J."/>
            <person name="Griggs A."/>
            <person name="Gujja S."/>
            <person name="Hansen M."/>
            <person name="Heiman D."/>
            <person name="Howarth C."/>
            <person name="Larimer J."/>
            <person name="Lui A."/>
            <person name="MacDonald P.J.P."/>
            <person name="McCowen C."/>
            <person name="Montmayeur A."/>
            <person name="Murphy C."/>
            <person name="Neiman D."/>
            <person name="Pearson M."/>
            <person name="Priest M."/>
            <person name="Roberts A."/>
            <person name="Saif S."/>
            <person name="Shea T."/>
            <person name="Sisk P."/>
            <person name="Stolte C."/>
            <person name="Sykes S."/>
            <person name="Wortman J."/>
            <person name="Nusbaum C."/>
            <person name="Birren B."/>
        </authorList>
    </citation>
    <scope>NUCLEOTIDE SEQUENCE [LARGE SCALE GENOMIC DNA]</scope>
    <source>
        <strain evidence="1 2">YIT 11815</strain>
    </source>
</reference>
<keyword evidence="2" id="KW-1185">Reference proteome</keyword>
<evidence type="ECO:0000313" key="2">
    <source>
        <dbReference type="Proteomes" id="UP000005963"/>
    </source>
</evidence>
<evidence type="ECO:0000313" key="1">
    <source>
        <dbReference type="EMBL" id="EHR37697.1"/>
    </source>
</evidence>
<sequence>MFGYLNKGTTATTILDGLQKGSKFAEVAGNLLNQALVGNTWVNPVTIFIIDQVTSTIFQLPVNPLEIKMQWQRKTQTINILNLGEIDFTTGDKLQEISFSSFFPSEYVPTYCMYPELPTPESANAVMNNWKSRFNDPIKGLADPLHLIITGAQDINMNVLLTSYASQEKGGEPGDIYFDVTFREWKNIAVRTKSEEQQSKRVAIKERPKLVKINTDDDLFGTEESLWKIAKQYYGNGESWTKILEANAGQITKQVILP</sequence>
<dbReference type="EMBL" id="ADMB01000046">
    <property type="protein sequence ID" value="EHR37697.1"/>
    <property type="molecule type" value="Genomic_DNA"/>
</dbReference>
<dbReference type="RefSeq" id="WP_008538215.1">
    <property type="nucleotide sequence ID" value="NZ_JH601090.1"/>
</dbReference>
<protein>
    <recommendedName>
        <fullName evidence="3">LysM domain-containing protein</fullName>
    </recommendedName>
</protein>
<proteinExistence type="predicted"/>
<name>A0ABN0EJ98_9FIRM</name>
<comment type="caution">
    <text evidence="1">The sequence shown here is derived from an EMBL/GenBank/DDBJ whole genome shotgun (WGS) entry which is preliminary data.</text>
</comment>